<dbReference type="Pfam" id="PF01103">
    <property type="entry name" value="Omp85"/>
    <property type="match status" value="1"/>
</dbReference>
<dbReference type="AlphaFoldDB" id="A0A4R2NA23"/>
<dbReference type="PANTHER" id="PTHR12815">
    <property type="entry name" value="SORTING AND ASSEMBLY MACHINERY SAMM50 PROTEIN FAMILY MEMBER"/>
    <property type="match status" value="1"/>
</dbReference>
<dbReference type="PANTHER" id="PTHR12815:SF47">
    <property type="entry name" value="TRANSLOCATION AND ASSEMBLY MODULE SUBUNIT TAMA"/>
    <property type="match status" value="1"/>
</dbReference>
<dbReference type="Gene3D" id="2.40.160.50">
    <property type="entry name" value="membrane protein fhac: a member of the omp85/tpsb transporter family"/>
    <property type="match status" value="1"/>
</dbReference>
<keyword evidence="6" id="KW-0998">Cell outer membrane</keyword>
<evidence type="ECO:0000256" key="3">
    <source>
        <dbReference type="ARBA" id="ARBA00022692"/>
    </source>
</evidence>
<dbReference type="OrthoDB" id="9769707at2"/>
<keyword evidence="4" id="KW-0732">Signal</keyword>
<protein>
    <submittedName>
        <fullName evidence="8">Autotransporter secretion outer membrane protein TamA</fullName>
    </submittedName>
</protein>
<evidence type="ECO:0000256" key="2">
    <source>
        <dbReference type="ARBA" id="ARBA00022452"/>
    </source>
</evidence>
<comment type="subcellular location">
    <subcellularLocation>
        <location evidence="1">Membrane</location>
    </subcellularLocation>
</comment>
<name>A0A4R2NA23_9BURK</name>
<dbReference type="EMBL" id="SLXH01000010">
    <property type="protein sequence ID" value="TCP17919.1"/>
    <property type="molecule type" value="Genomic_DNA"/>
</dbReference>
<keyword evidence="9" id="KW-1185">Reference proteome</keyword>
<dbReference type="InterPro" id="IPR039910">
    <property type="entry name" value="D15-like"/>
</dbReference>
<comment type="caution">
    <text evidence="8">The sequence shown here is derived from an EMBL/GenBank/DDBJ whole genome shotgun (WGS) entry which is preliminary data.</text>
</comment>
<dbReference type="GO" id="GO:0019867">
    <property type="term" value="C:outer membrane"/>
    <property type="evidence" value="ECO:0007669"/>
    <property type="project" value="InterPro"/>
</dbReference>
<dbReference type="InterPro" id="IPR000184">
    <property type="entry name" value="Bac_surfAg_D15"/>
</dbReference>
<organism evidence="8 9">
    <name type="scientific">Simplicispira metamorpha</name>
    <dbReference type="NCBI Taxonomy" id="80881"/>
    <lineage>
        <taxon>Bacteria</taxon>
        <taxon>Pseudomonadati</taxon>
        <taxon>Pseudomonadota</taxon>
        <taxon>Betaproteobacteria</taxon>
        <taxon>Burkholderiales</taxon>
        <taxon>Comamonadaceae</taxon>
        <taxon>Simplicispira</taxon>
    </lineage>
</organism>
<evidence type="ECO:0000259" key="7">
    <source>
        <dbReference type="Pfam" id="PF01103"/>
    </source>
</evidence>
<dbReference type="Proteomes" id="UP000295182">
    <property type="component" value="Unassembled WGS sequence"/>
</dbReference>
<evidence type="ECO:0000313" key="9">
    <source>
        <dbReference type="Proteomes" id="UP000295182"/>
    </source>
</evidence>
<evidence type="ECO:0000256" key="5">
    <source>
        <dbReference type="ARBA" id="ARBA00023136"/>
    </source>
</evidence>
<dbReference type="Gene3D" id="3.10.20.310">
    <property type="entry name" value="membrane protein fhac"/>
    <property type="match status" value="2"/>
</dbReference>
<evidence type="ECO:0000256" key="1">
    <source>
        <dbReference type="ARBA" id="ARBA00004370"/>
    </source>
</evidence>
<proteinExistence type="predicted"/>
<keyword evidence="2" id="KW-1134">Transmembrane beta strand</keyword>
<accession>A0A4R2NA23</accession>
<keyword evidence="5" id="KW-0472">Membrane</keyword>
<reference evidence="8 9" key="1">
    <citation type="submission" date="2019-03" db="EMBL/GenBank/DDBJ databases">
        <title>Genomic Encyclopedia of Type Strains, Phase IV (KMG-IV): sequencing the most valuable type-strain genomes for metagenomic binning, comparative biology and taxonomic classification.</title>
        <authorList>
            <person name="Goeker M."/>
        </authorList>
    </citation>
    <scope>NUCLEOTIDE SEQUENCE [LARGE SCALE GENOMIC DNA]</scope>
    <source>
        <strain evidence="8 9">DSM 1837</strain>
    </source>
</reference>
<feature type="domain" description="Bacterial surface antigen (D15)" evidence="7">
    <location>
        <begin position="402"/>
        <end position="634"/>
    </location>
</feature>
<evidence type="ECO:0000256" key="4">
    <source>
        <dbReference type="ARBA" id="ARBA00022729"/>
    </source>
</evidence>
<dbReference type="RefSeq" id="WP_119013860.1">
    <property type="nucleotide sequence ID" value="NZ_QXNC01000023.1"/>
</dbReference>
<evidence type="ECO:0000313" key="8">
    <source>
        <dbReference type="EMBL" id="TCP17919.1"/>
    </source>
</evidence>
<keyword evidence="3" id="KW-0812">Transmembrane</keyword>
<sequence>MPCLLHTAAPARGSALLLISLLALLALPGCGLLPATPANNAQAGSEEGASATSDTQAAFTLEVRAPQDIADYLARHLELQRFQSLPGLTANELSRLLGAADANARELLATLGYFSPTLTVEMTETPGSSHAPRAIAVTVEPGPQTQIRQAHITFSGPVAETTQGADTDQQADQVRRAWSLPPGQPFSQSAWDGAKAQGLRTLQSQRYPAAQIAYSRAEVDADTHLADLSVTYDSGPAYRFGPLRVQGSQRYDSDGARRLARLPTGADYSEAQLLDAQQRLASSGYYDAVFLTLDTEASDPQAAAVLAQVREAPLQKWVFGLGLSTDSGVRWGTDHIHNRLPLVGWRAVSKLALDRKTKLISTEWTDLPDDGGWRWFGGAQAQRETTGSYQVNSARLRAGRGQSTERIDRNYYLQYDYANSQGLQAPPSSTALSMNYSWTGRYFDHPNAPSTGHGLAWELGAGTTLRPQRDPFVRAMVRWLGFVPLGKVALDGGLPRGSRLALRAEGGVVLARDAAQVPVTQLFLTGGDTTVRGYAYREIGARTDNNLLYGGRYLAVASAEWQRPIALRGNFTDWESTLFTDVGAVSDQLGALHPRVGVGAGLRWRSPVGPLQADLAYGVQAKRLRLHLRLGFTF</sequence>
<gene>
    <name evidence="8" type="ORF">EV674_11014</name>
</gene>
<evidence type="ECO:0000256" key="6">
    <source>
        <dbReference type="ARBA" id="ARBA00023237"/>
    </source>
</evidence>